<organism evidence="5 6">
    <name type="scientific">Chelatococcus asaccharovorans</name>
    <dbReference type="NCBI Taxonomy" id="28210"/>
    <lineage>
        <taxon>Bacteria</taxon>
        <taxon>Pseudomonadati</taxon>
        <taxon>Pseudomonadota</taxon>
        <taxon>Alphaproteobacteria</taxon>
        <taxon>Hyphomicrobiales</taxon>
        <taxon>Chelatococcaceae</taxon>
        <taxon>Chelatococcus</taxon>
    </lineage>
</organism>
<dbReference type="Pfam" id="PF12399">
    <property type="entry name" value="BCA_ABC_TP_C"/>
    <property type="match status" value="1"/>
</dbReference>
<dbReference type="InterPro" id="IPR003439">
    <property type="entry name" value="ABC_transporter-like_ATP-bd"/>
</dbReference>
<dbReference type="GO" id="GO:0005524">
    <property type="term" value="F:ATP binding"/>
    <property type="evidence" value="ECO:0007669"/>
    <property type="project" value="UniProtKB-KW"/>
</dbReference>
<dbReference type="PANTHER" id="PTHR45772:SF9">
    <property type="entry name" value="CONSERVED COMPONENT OF ABC TRANSPORTER FOR NATURAL AMINO ACIDS"/>
    <property type="match status" value="1"/>
</dbReference>
<dbReference type="OrthoDB" id="9806149at2"/>
<dbReference type="SUPFAM" id="SSF52540">
    <property type="entry name" value="P-loop containing nucleoside triphosphate hydrolases"/>
    <property type="match status" value="1"/>
</dbReference>
<gene>
    <name evidence="5" type="ORF">C7450_102260</name>
</gene>
<dbReference type="Proteomes" id="UP000248021">
    <property type="component" value="Unassembled WGS sequence"/>
</dbReference>
<dbReference type="PANTHER" id="PTHR45772">
    <property type="entry name" value="CONSERVED COMPONENT OF ABC TRANSPORTER FOR NATURAL AMINO ACIDS-RELATED"/>
    <property type="match status" value="1"/>
</dbReference>
<keyword evidence="2" id="KW-0547">Nucleotide-binding</keyword>
<dbReference type="SMART" id="SM00382">
    <property type="entry name" value="AAA"/>
    <property type="match status" value="1"/>
</dbReference>
<dbReference type="InterPro" id="IPR003593">
    <property type="entry name" value="AAA+_ATPase"/>
</dbReference>
<protein>
    <submittedName>
        <fullName evidence="5">Branched-chain amino acid transport system ATP-binding protein</fullName>
    </submittedName>
</protein>
<feature type="domain" description="ABC transporter" evidence="4">
    <location>
        <begin position="6"/>
        <end position="235"/>
    </location>
</feature>
<comment type="caution">
    <text evidence="5">The sequence shown here is derived from an EMBL/GenBank/DDBJ whole genome shotgun (WGS) entry which is preliminary data.</text>
</comment>
<keyword evidence="6" id="KW-1185">Reference proteome</keyword>
<proteinExistence type="predicted"/>
<dbReference type="Pfam" id="PF00005">
    <property type="entry name" value="ABC_tran"/>
    <property type="match status" value="1"/>
</dbReference>
<dbReference type="Gene3D" id="3.40.50.300">
    <property type="entry name" value="P-loop containing nucleotide triphosphate hydrolases"/>
    <property type="match status" value="1"/>
</dbReference>
<dbReference type="GO" id="GO:0005886">
    <property type="term" value="C:plasma membrane"/>
    <property type="evidence" value="ECO:0007669"/>
    <property type="project" value="TreeGrafter"/>
</dbReference>
<dbReference type="InterPro" id="IPR032823">
    <property type="entry name" value="BCA_ABC_TP_C"/>
</dbReference>
<evidence type="ECO:0000313" key="5">
    <source>
        <dbReference type="EMBL" id="PXW63345.1"/>
    </source>
</evidence>
<keyword evidence="1" id="KW-0813">Transport</keyword>
<evidence type="ECO:0000256" key="1">
    <source>
        <dbReference type="ARBA" id="ARBA00022448"/>
    </source>
</evidence>
<dbReference type="RefSeq" id="WP_110373491.1">
    <property type="nucleotide sequence ID" value="NZ_JAHBRY010000002.1"/>
</dbReference>
<evidence type="ECO:0000256" key="3">
    <source>
        <dbReference type="ARBA" id="ARBA00022840"/>
    </source>
</evidence>
<evidence type="ECO:0000313" key="6">
    <source>
        <dbReference type="Proteomes" id="UP000248021"/>
    </source>
</evidence>
<sequence length="238" mass="25844">MSDVLLDVRSLSKRFGGVVALRSIDLTQYSGETLGMIGPNGSGKTTFVNCITGHLKPNSGSVGFSGRAITARKPFELARVGLTRTYQAVRIFGELTVAENIAIAMVDAVDPVSPERYAELADWLRIAHRFQTQAGSLSLDEQRRLELMMRLVQQPKLIMLDEPVGGLSSSEVRAMIALLAELKAHSTIFIIEHTMKVIRELADKVVVLLAGEKLAEGAPAEILADQRVIDRYLGGGDA</sequence>
<evidence type="ECO:0000259" key="4">
    <source>
        <dbReference type="PROSITE" id="PS50893"/>
    </source>
</evidence>
<dbReference type="InterPro" id="IPR027417">
    <property type="entry name" value="P-loop_NTPase"/>
</dbReference>
<dbReference type="InterPro" id="IPR051120">
    <property type="entry name" value="ABC_AA/LPS_Transport"/>
</dbReference>
<keyword evidence="3 5" id="KW-0067">ATP-binding</keyword>
<dbReference type="GO" id="GO:0016887">
    <property type="term" value="F:ATP hydrolysis activity"/>
    <property type="evidence" value="ECO:0007669"/>
    <property type="project" value="InterPro"/>
</dbReference>
<dbReference type="EMBL" id="QJJK01000002">
    <property type="protein sequence ID" value="PXW63345.1"/>
    <property type="molecule type" value="Genomic_DNA"/>
</dbReference>
<accession>A0A2V3UGK6</accession>
<dbReference type="PROSITE" id="PS50893">
    <property type="entry name" value="ABC_TRANSPORTER_2"/>
    <property type="match status" value="1"/>
</dbReference>
<reference evidence="5 6" key="1">
    <citation type="submission" date="2018-05" db="EMBL/GenBank/DDBJ databases">
        <title>Genomic Encyclopedia of Type Strains, Phase IV (KMG-IV): sequencing the most valuable type-strain genomes for metagenomic binning, comparative biology and taxonomic classification.</title>
        <authorList>
            <person name="Goeker M."/>
        </authorList>
    </citation>
    <scope>NUCLEOTIDE SEQUENCE [LARGE SCALE GENOMIC DNA]</scope>
    <source>
        <strain evidence="5 6">DSM 6462</strain>
    </source>
</reference>
<dbReference type="AlphaFoldDB" id="A0A2V3UGK6"/>
<name>A0A2V3UGK6_9HYPH</name>
<evidence type="ECO:0000256" key="2">
    <source>
        <dbReference type="ARBA" id="ARBA00022741"/>
    </source>
</evidence>